<dbReference type="GO" id="GO:0005737">
    <property type="term" value="C:cytoplasm"/>
    <property type="evidence" value="ECO:0007669"/>
    <property type="project" value="UniProtKB-SubCell"/>
</dbReference>
<keyword evidence="8" id="KW-0131">Cell cycle</keyword>
<dbReference type="InterPro" id="IPR050090">
    <property type="entry name" value="Tyrosine_recombinase_XerCD"/>
</dbReference>
<dbReference type="InterPro" id="IPR044068">
    <property type="entry name" value="CB"/>
</dbReference>
<evidence type="ECO:0000256" key="8">
    <source>
        <dbReference type="ARBA" id="ARBA00023306"/>
    </source>
</evidence>
<evidence type="ECO:0000256" key="7">
    <source>
        <dbReference type="ARBA" id="ARBA00023172"/>
    </source>
</evidence>
<dbReference type="Pfam" id="PF00589">
    <property type="entry name" value="Phage_integrase"/>
    <property type="match status" value="1"/>
</dbReference>
<comment type="caution">
    <text evidence="12">The sequence shown here is derived from an EMBL/GenBank/DDBJ whole genome shotgun (WGS) entry which is preliminary data.</text>
</comment>
<dbReference type="PROSITE" id="PS51900">
    <property type="entry name" value="CB"/>
    <property type="match status" value="1"/>
</dbReference>
<evidence type="ECO:0000256" key="1">
    <source>
        <dbReference type="ARBA" id="ARBA00004496"/>
    </source>
</evidence>
<name>A0A2T0BBS5_9CLOT</name>
<evidence type="ECO:0000256" key="9">
    <source>
        <dbReference type="PROSITE-ProRule" id="PRU01248"/>
    </source>
</evidence>
<proteinExistence type="predicted"/>
<keyword evidence="4" id="KW-0159">Chromosome partition</keyword>
<evidence type="ECO:0000313" key="13">
    <source>
        <dbReference type="Proteomes" id="UP000239471"/>
    </source>
</evidence>
<dbReference type="Gene3D" id="1.10.443.10">
    <property type="entry name" value="Intergrase catalytic core"/>
    <property type="match status" value="1"/>
</dbReference>
<keyword evidence="3" id="KW-0132">Cell division</keyword>
<dbReference type="Gene3D" id="1.10.150.130">
    <property type="match status" value="1"/>
</dbReference>
<dbReference type="Proteomes" id="UP000239471">
    <property type="component" value="Unassembled WGS sequence"/>
</dbReference>
<evidence type="ECO:0000313" key="12">
    <source>
        <dbReference type="EMBL" id="PRR81349.1"/>
    </source>
</evidence>
<organism evidence="12 13">
    <name type="scientific">Clostridium vincentii</name>
    <dbReference type="NCBI Taxonomy" id="52704"/>
    <lineage>
        <taxon>Bacteria</taxon>
        <taxon>Bacillati</taxon>
        <taxon>Bacillota</taxon>
        <taxon>Clostridia</taxon>
        <taxon>Eubacteriales</taxon>
        <taxon>Clostridiaceae</taxon>
        <taxon>Clostridium</taxon>
    </lineage>
</organism>
<dbReference type="InterPro" id="IPR011010">
    <property type="entry name" value="DNA_brk_join_enz"/>
</dbReference>
<gene>
    <name evidence="12" type="primary">xerD_1</name>
    <name evidence="12" type="ORF">CLVI_25820</name>
</gene>
<dbReference type="PANTHER" id="PTHR30349:SF77">
    <property type="entry name" value="TYROSINE RECOMBINASE XERC"/>
    <property type="match status" value="1"/>
</dbReference>
<dbReference type="GO" id="GO:0015074">
    <property type="term" value="P:DNA integration"/>
    <property type="evidence" value="ECO:0007669"/>
    <property type="project" value="UniProtKB-KW"/>
</dbReference>
<evidence type="ECO:0000256" key="5">
    <source>
        <dbReference type="ARBA" id="ARBA00022908"/>
    </source>
</evidence>
<dbReference type="GO" id="GO:0006310">
    <property type="term" value="P:DNA recombination"/>
    <property type="evidence" value="ECO:0007669"/>
    <property type="project" value="UniProtKB-KW"/>
</dbReference>
<dbReference type="PROSITE" id="PS51898">
    <property type="entry name" value="TYR_RECOMBINASE"/>
    <property type="match status" value="1"/>
</dbReference>
<evidence type="ECO:0000259" key="11">
    <source>
        <dbReference type="PROSITE" id="PS51900"/>
    </source>
</evidence>
<sequence length="456" mass="52928">MKIMRSKTLKYKNYEYPQEILKLFDVELNKADRKRLHTIYSTFYDLKAERGYEYIIEDLYILSYKQKITTSQIALIYDVGVRTVQLWFKELGLNEELKQTAKTKGKNRDLIIPPLNNEETAISKEISENFGIESPYNSMYPSNMIDFLNYLETIKGKSINTINGYAIDLTLFFRFLKVYKGVIKDVNLEFSEIPINDVDSDFIRSIKLTDIYAFLSYVEKVRENGSYARARKVAALRSFYKFLQGKAKIIDDNPTLDLESPKINKRHPVYLTLDQSLDLLSSLNSKDKNYRRDHCILTLFLNCGMRLSELCSIKIDKIKTDTLTIIGKGNKERTVYLNEACVKTINNYMQVRDISKVLEAENKFLFISARNRVINKRTVELLVKKHIQNAGIVDGKYTPHKLRHTAATLMYKYGNVDIRSLQSILGHEDISTTQIYTHVDEESLREAVKSNPLSKL</sequence>
<evidence type="ECO:0000256" key="4">
    <source>
        <dbReference type="ARBA" id="ARBA00022829"/>
    </source>
</evidence>
<dbReference type="EMBL" id="PVXQ01000031">
    <property type="protein sequence ID" value="PRR81349.1"/>
    <property type="molecule type" value="Genomic_DNA"/>
</dbReference>
<comment type="subcellular location">
    <subcellularLocation>
        <location evidence="1">Cytoplasm</location>
    </subcellularLocation>
</comment>
<reference evidence="12 13" key="1">
    <citation type="submission" date="2018-03" db="EMBL/GenBank/DDBJ databases">
        <title>Genome sequence of Clostridium vincentii DSM 10228.</title>
        <authorList>
            <person name="Poehlein A."/>
            <person name="Daniel R."/>
        </authorList>
    </citation>
    <scope>NUCLEOTIDE SEQUENCE [LARGE SCALE GENOMIC DNA]</scope>
    <source>
        <strain evidence="12 13">DSM 10228</strain>
    </source>
</reference>
<feature type="domain" description="Core-binding (CB)" evidence="11">
    <location>
        <begin position="138"/>
        <end position="244"/>
    </location>
</feature>
<keyword evidence="7" id="KW-0233">DNA recombination</keyword>
<dbReference type="PANTHER" id="PTHR30349">
    <property type="entry name" value="PHAGE INTEGRASE-RELATED"/>
    <property type="match status" value="1"/>
</dbReference>
<accession>A0A2T0BBS5</accession>
<keyword evidence="2" id="KW-0963">Cytoplasm</keyword>
<keyword evidence="13" id="KW-1185">Reference proteome</keyword>
<dbReference type="GO" id="GO:0007059">
    <property type="term" value="P:chromosome segregation"/>
    <property type="evidence" value="ECO:0007669"/>
    <property type="project" value="UniProtKB-KW"/>
</dbReference>
<keyword evidence="5" id="KW-0229">DNA integration</keyword>
<feature type="domain" description="Tyr recombinase" evidence="10">
    <location>
        <begin position="266"/>
        <end position="449"/>
    </location>
</feature>
<dbReference type="InterPro" id="IPR013762">
    <property type="entry name" value="Integrase-like_cat_sf"/>
</dbReference>
<protein>
    <submittedName>
        <fullName evidence="12">Tyrosine recombinase XerD</fullName>
    </submittedName>
</protein>
<dbReference type="GO" id="GO:0051301">
    <property type="term" value="P:cell division"/>
    <property type="evidence" value="ECO:0007669"/>
    <property type="project" value="UniProtKB-KW"/>
</dbReference>
<evidence type="ECO:0000256" key="6">
    <source>
        <dbReference type="ARBA" id="ARBA00023125"/>
    </source>
</evidence>
<dbReference type="SUPFAM" id="SSF56349">
    <property type="entry name" value="DNA breaking-rejoining enzymes"/>
    <property type="match status" value="1"/>
</dbReference>
<evidence type="ECO:0000256" key="3">
    <source>
        <dbReference type="ARBA" id="ARBA00022618"/>
    </source>
</evidence>
<evidence type="ECO:0000259" key="10">
    <source>
        <dbReference type="PROSITE" id="PS51898"/>
    </source>
</evidence>
<dbReference type="InterPro" id="IPR002104">
    <property type="entry name" value="Integrase_catalytic"/>
</dbReference>
<evidence type="ECO:0000256" key="2">
    <source>
        <dbReference type="ARBA" id="ARBA00022490"/>
    </source>
</evidence>
<keyword evidence="6 9" id="KW-0238">DNA-binding</keyword>
<dbReference type="InterPro" id="IPR010998">
    <property type="entry name" value="Integrase_recombinase_N"/>
</dbReference>
<dbReference type="AlphaFoldDB" id="A0A2T0BBS5"/>
<dbReference type="GO" id="GO:0003677">
    <property type="term" value="F:DNA binding"/>
    <property type="evidence" value="ECO:0007669"/>
    <property type="project" value="UniProtKB-UniRule"/>
</dbReference>